<accession>A0A328WQI3</accession>
<dbReference type="InterPro" id="IPR024311">
    <property type="entry name" value="Lipocalin-like"/>
</dbReference>
<evidence type="ECO:0000313" key="2">
    <source>
        <dbReference type="EMBL" id="RAR48393.1"/>
    </source>
</evidence>
<sequence>MDSGFEETCQFEEYQIYSNNGTYEHIEFDNPSGTSCIQVESTIANWSINNNNLTITYGLGSVTAEIVELNSTTLKYKISNQDVNDDDIADIVIYTMSRRN</sequence>
<name>A0A328WQI3_9FLAO</name>
<protein>
    <submittedName>
        <fullName evidence="2">Lipocalin-like protein</fullName>
    </submittedName>
</protein>
<dbReference type="EMBL" id="QLSV01000005">
    <property type="protein sequence ID" value="RAR48393.1"/>
    <property type="molecule type" value="Genomic_DNA"/>
</dbReference>
<reference evidence="2 3" key="1">
    <citation type="submission" date="2018-06" db="EMBL/GenBank/DDBJ databases">
        <title>Genomic Encyclopedia of Type Strains, Phase III (KMG-III): the genomes of soil and plant-associated and newly described type strains.</title>
        <authorList>
            <person name="Whitman W."/>
        </authorList>
    </citation>
    <scope>NUCLEOTIDE SEQUENCE [LARGE SCALE GENOMIC DNA]</scope>
    <source>
        <strain evidence="2 3">CGMCC 1.12504</strain>
    </source>
</reference>
<feature type="domain" description="Lipocalin-like" evidence="1">
    <location>
        <begin position="11"/>
        <end position="76"/>
    </location>
</feature>
<proteinExistence type="predicted"/>
<evidence type="ECO:0000259" key="1">
    <source>
        <dbReference type="Pfam" id="PF13648"/>
    </source>
</evidence>
<gene>
    <name evidence="2" type="ORF">B0I10_1051</name>
</gene>
<comment type="caution">
    <text evidence="2">The sequence shown here is derived from an EMBL/GenBank/DDBJ whole genome shotgun (WGS) entry which is preliminary data.</text>
</comment>
<keyword evidence="3" id="KW-1185">Reference proteome</keyword>
<dbReference type="AlphaFoldDB" id="A0A328WQI3"/>
<dbReference type="Proteomes" id="UP000249518">
    <property type="component" value="Unassembled WGS sequence"/>
</dbReference>
<evidence type="ECO:0000313" key="3">
    <source>
        <dbReference type="Proteomes" id="UP000249518"/>
    </source>
</evidence>
<dbReference type="Pfam" id="PF13648">
    <property type="entry name" value="Lipocalin_4"/>
    <property type="match status" value="1"/>
</dbReference>
<organism evidence="2 3">
    <name type="scientific">Flavobacterium lacus</name>
    <dbReference type="NCBI Taxonomy" id="1353778"/>
    <lineage>
        <taxon>Bacteria</taxon>
        <taxon>Pseudomonadati</taxon>
        <taxon>Bacteroidota</taxon>
        <taxon>Flavobacteriia</taxon>
        <taxon>Flavobacteriales</taxon>
        <taxon>Flavobacteriaceae</taxon>
        <taxon>Flavobacterium</taxon>
    </lineage>
</organism>